<protein>
    <submittedName>
        <fullName evidence="2">Uncharacterized protein</fullName>
    </submittedName>
</protein>
<dbReference type="STRING" id="1742973.COMA2_270019"/>
<gene>
    <name evidence="2" type="ORF">COMA2_270019</name>
</gene>
<organism evidence="2 3">
    <name type="scientific">Candidatus Nitrospira nitrificans</name>
    <dbReference type="NCBI Taxonomy" id="1742973"/>
    <lineage>
        <taxon>Bacteria</taxon>
        <taxon>Pseudomonadati</taxon>
        <taxon>Nitrospirota</taxon>
        <taxon>Nitrospiria</taxon>
        <taxon>Nitrospirales</taxon>
        <taxon>Nitrospiraceae</taxon>
        <taxon>Nitrospira</taxon>
    </lineage>
</organism>
<feature type="region of interest" description="Disordered" evidence="1">
    <location>
        <begin position="1"/>
        <end position="43"/>
    </location>
</feature>
<name>A0A0S4LJB4_9BACT</name>
<evidence type="ECO:0000256" key="1">
    <source>
        <dbReference type="SAM" id="MobiDB-lite"/>
    </source>
</evidence>
<keyword evidence="3" id="KW-1185">Reference proteome</keyword>
<proteinExistence type="predicted"/>
<accession>A0A0S4LJB4</accession>
<dbReference type="Proteomes" id="UP000198736">
    <property type="component" value="Unassembled WGS sequence"/>
</dbReference>
<reference evidence="3" key="1">
    <citation type="submission" date="2015-10" db="EMBL/GenBank/DDBJ databases">
        <authorList>
            <person name="Luecker S."/>
            <person name="Luecker S."/>
        </authorList>
    </citation>
    <scope>NUCLEOTIDE SEQUENCE [LARGE SCALE GENOMIC DNA]</scope>
</reference>
<sequence>MSHFSPPRAQASASVSPASRKSLKNTAGPLRSGAPSARARPSPSVYLASAADRHFGTVGVVAVPRVDRADACVLFSLASLAAHPDRMGCGQRPSCRARLTEPPSVAMIHASERVIRIEYAD</sequence>
<evidence type="ECO:0000313" key="3">
    <source>
        <dbReference type="Proteomes" id="UP000198736"/>
    </source>
</evidence>
<dbReference type="EMBL" id="CZPZ01000020">
    <property type="protein sequence ID" value="CUS36810.1"/>
    <property type="molecule type" value="Genomic_DNA"/>
</dbReference>
<dbReference type="AlphaFoldDB" id="A0A0S4LJB4"/>
<evidence type="ECO:0000313" key="2">
    <source>
        <dbReference type="EMBL" id="CUS36810.1"/>
    </source>
</evidence>